<feature type="domain" description="DUF1707" evidence="8">
    <location>
        <begin position="10"/>
        <end position="62"/>
    </location>
</feature>
<feature type="transmembrane region" description="Helical" evidence="6">
    <location>
        <begin position="128"/>
        <end position="155"/>
    </location>
</feature>
<evidence type="ECO:0000256" key="5">
    <source>
        <dbReference type="SAM" id="MobiDB-lite"/>
    </source>
</evidence>
<evidence type="ECO:0000256" key="1">
    <source>
        <dbReference type="ARBA" id="ARBA00004141"/>
    </source>
</evidence>
<keyword evidence="4 6" id="KW-0472">Membrane</keyword>
<evidence type="ECO:0000313" key="9">
    <source>
        <dbReference type="EMBL" id="OQO94101.1"/>
    </source>
</evidence>
<sequence>MNGGTDTDDLRIGTAERDLATRLLSDHFAQGRLSVEEYEDRAGRALAARTRRDVRPLFGDLPAPHPPYLTDGEPGTAAAAATTTPTPAPPAGMEAAEVSDRSAVAAGVLQIVLPCGIGRFYSGHTRLALLQLIVTVLTFGLGAIWPVVDGILLLIHGGTDGRGRRLN</sequence>
<gene>
    <name evidence="9" type="ORF">B1813_06275</name>
</gene>
<dbReference type="InterPro" id="IPR012551">
    <property type="entry name" value="DUF1707_SHOCT-like"/>
</dbReference>
<evidence type="ECO:0000256" key="2">
    <source>
        <dbReference type="ARBA" id="ARBA00022692"/>
    </source>
</evidence>
<protein>
    <submittedName>
        <fullName evidence="9">Uncharacterized protein</fullName>
    </submittedName>
</protein>
<dbReference type="GO" id="GO:0016020">
    <property type="term" value="C:membrane"/>
    <property type="evidence" value="ECO:0007669"/>
    <property type="project" value="UniProtKB-SubCell"/>
</dbReference>
<keyword evidence="10" id="KW-1185">Reference proteome</keyword>
<dbReference type="AlphaFoldDB" id="A0A1V9AAK3"/>
<feature type="region of interest" description="Disordered" evidence="5">
    <location>
        <begin position="60"/>
        <end position="93"/>
    </location>
</feature>
<feature type="compositionally biased region" description="Low complexity" evidence="5">
    <location>
        <begin position="72"/>
        <end position="93"/>
    </location>
</feature>
<evidence type="ECO:0000313" key="10">
    <source>
        <dbReference type="Proteomes" id="UP000192591"/>
    </source>
</evidence>
<evidence type="ECO:0000259" key="7">
    <source>
        <dbReference type="Pfam" id="PF05154"/>
    </source>
</evidence>
<keyword evidence="2 6" id="KW-0812">Transmembrane</keyword>
<dbReference type="Proteomes" id="UP000192591">
    <property type="component" value="Unassembled WGS sequence"/>
</dbReference>
<comment type="caution">
    <text evidence="9">The sequence shown here is derived from an EMBL/GenBank/DDBJ whole genome shotgun (WGS) entry which is preliminary data.</text>
</comment>
<dbReference type="EMBL" id="MWIH01000003">
    <property type="protein sequence ID" value="OQO94101.1"/>
    <property type="molecule type" value="Genomic_DNA"/>
</dbReference>
<dbReference type="RefSeq" id="WP_081190987.1">
    <property type="nucleotide sequence ID" value="NZ_MWIH01000003.1"/>
</dbReference>
<reference evidence="9 10" key="1">
    <citation type="submission" date="2017-02" db="EMBL/GenBank/DDBJ databases">
        <title>Draft genome of Saccharomonospora sp. 154.</title>
        <authorList>
            <person name="Alonso-Carmona G.S."/>
            <person name="De La Haba R."/>
            <person name="Vera-Gargallo B."/>
            <person name="Sandoval-Trujillo A.H."/>
            <person name="Ramirez-Duran N."/>
            <person name="Ventosa A."/>
        </authorList>
    </citation>
    <scope>NUCLEOTIDE SEQUENCE [LARGE SCALE GENOMIC DNA]</scope>
    <source>
        <strain evidence="9 10">LRS4.154</strain>
    </source>
</reference>
<dbReference type="STRING" id="1962155.B1813_06275"/>
<dbReference type="Pfam" id="PF08044">
    <property type="entry name" value="DUF1707"/>
    <property type="match status" value="1"/>
</dbReference>
<accession>A0A1V9AAK3</accession>
<organism evidence="9 10">
    <name type="scientific">Saccharomonospora piscinae</name>
    <dbReference type="NCBI Taxonomy" id="687388"/>
    <lineage>
        <taxon>Bacteria</taxon>
        <taxon>Bacillati</taxon>
        <taxon>Actinomycetota</taxon>
        <taxon>Actinomycetes</taxon>
        <taxon>Pseudonocardiales</taxon>
        <taxon>Pseudonocardiaceae</taxon>
        <taxon>Saccharomonospora</taxon>
    </lineage>
</organism>
<evidence type="ECO:0000256" key="4">
    <source>
        <dbReference type="ARBA" id="ARBA00023136"/>
    </source>
</evidence>
<comment type="subcellular location">
    <subcellularLocation>
        <location evidence="1">Membrane</location>
        <topology evidence="1">Multi-pass membrane protein</topology>
    </subcellularLocation>
</comment>
<keyword evidence="3 6" id="KW-1133">Transmembrane helix</keyword>
<proteinExistence type="predicted"/>
<evidence type="ECO:0000259" key="8">
    <source>
        <dbReference type="Pfam" id="PF08044"/>
    </source>
</evidence>
<dbReference type="InterPro" id="IPR007829">
    <property type="entry name" value="TM2"/>
</dbReference>
<evidence type="ECO:0000256" key="3">
    <source>
        <dbReference type="ARBA" id="ARBA00022989"/>
    </source>
</evidence>
<evidence type="ECO:0000256" key="6">
    <source>
        <dbReference type="SAM" id="Phobius"/>
    </source>
</evidence>
<feature type="domain" description="TM2" evidence="7">
    <location>
        <begin position="100"/>
        <end position="151"/>
    </location>
</feature>
<name>A0A1V9AAK3_SACPI</name>
<dbReference type="Pfam" id="PF05154">
    <property type="entry name" value="TM2"/>
    <property type="match status" value="1"/>
</dbReference>